<organism evidence="2 3">
    <name type="scientific">Akanthomyces lecanii RCEF 1005</name>
    <dbReference type="NCBI Taxonomy" id="1081108"/>
    <lineage>
        <taxon>Eukaryota</taxon>
        <taxon>Fungi</taxon>
        <taxon>Dikarya</taxon>
        <taxon>Ascomycota</taxon>
        <taxon>Pezizomycotina</taxon>
        <taxon>Sordariomycetes</taxon>
        <taxon>Hypocreomycetidae</taxon>
        <taxon>Hypocreales</taxon>
        <taxon>Cordycipitaceae</taxon>
        <taxon>Akanthomyces</taxon>
        <taxon>Cordyceps confragosa</taxon>
    </lineage>
</organism>
<dbReference type="Proteomes" id="UP000076881">
    <property type="component" value="Unassembled WGS sequence"/>
</dbReference>
<accession>A0A168G6W2</accession>
<keyword evidence="1" id="KW-0732">Signal</keyword>
<evidence type="ECO:0000256" key="1">
    <source>
        <dbReference type="SAM" id="SignalP"/>
    </source>
</evidence>
<proteinExistence type="predicted"/>
<evidence type="ECO:0000313" key="2">
    <source>
        <dbReference type="EMBL" id="OAA76107.1"/>
    </source>
</evidence>
<dbReference type="AlphaFoldDB" id="A0A168G6W2"/>
<reference evidence="2 3" key="1">
    <citation type="journal article" date="2016" name="Genome Biol. Evol.">
        <title>Divergent and convergent evolution of fungal pathogenicity.</title>
        <authorList>
            <person name="Shang Y."/>
            <person name="Xiao G."/>
            <person name="Zheng P."/>
            <person name="Cen K."/>
            <person name="Zhan S."/>
            <person name="Wang C."/>
        </authorList>
    </citation>
    <scope>NUCLEOTIDE SEQUENCE [LARGE SCALE GENOMIC DNA]</scope>
    <source>
        <strain evidence="2 3">RCEF 1005</strain>
    </source>
</reference>
<protein>
    <submittedName>
        <fullName evidence="2">Uncharacterized protein</fullName>
    </submittedName>
</protein>
<dbReference type="OrthoDB" id="4859647at2759"/>
<keyword evidence="3" id="KW-1185">Reference proteome</keyword>
<sequence length="166" mass="17741">MKLSSVFGLAAMAQASSAFFLQIKDQSLATVGSVRIVYSYRGATAGYHDNAPYMGAVIGKSGALTSTADLGNIYFKVDEYQSEKGWYRAAFSNLEAPTSADLKGPFAVESGKLVYKGAEKVSWTMCNDSGDGGENGGLYLQLFLTTDAVKPPFGCETKFDLTIPQI</sequence>
<feature type="chain" id="PRO_5007897079" evidence="1">
    <location>
        <begin position="19"/>
        <end position="166"/>
    </location>
</feature>
<feature type="signal peptide" evidence="1">
    <location>
        <begin position="1"/>
        <end position="18"/>
    </location>
</feature>
<evidence type="ECO:0000313" key="3">
    <source>
        <dbReference type="Proteomes" id="UP000076881"/>
    </source>
</evidence>
<name>A0A168G6W2_CORDF</name>
<dbReference type="EMBL" id="AZHF01000004">
    <property type="protein sequence ID" value="OAA76107.1"/>
    <property type="molecule type" value="Genomic_DNA"/>
</dbReference>
<comment type="caution">
    <text evidence="2">The sequence shown here is derived from an EMBL/GenBank/DDBJ whole genome shotgun (WGS) entry which is preliminary data.</text>
</comment>
<gene>
    <name evidence="2" type="ORF">LEL_05791</name>
</gene>